<feature type="transmembrane region" description="Helical" evidence="7">
    <location>
        <begin position="153"/>
        <end position="174"/>
    </location>
</feature>
<evidence type="ECO:0000256" key="4">
    <source>
        <dbReference type="ARBA" id="ARBA00022692"/>
    </source>
</evidence>
<dbReference type="Gene3D" id="3.30.70.1350">
    <property type="entry name" value="Cation efflux protein, cytoplasmic domain"/>
    <property type="match status" value="1"/>
</dbReference>
<evidence type="ECO:0000259" key="9">
    <source>
        <dbReference type="Pfam" id="PF16916"/>
    </source>
</evidence>
<evidence type="ECO:0000256" key="2">
    <source>
        <dbReference type="ARBA" id="ARBA00008114"/>
    </source>
</evidence>
<dbReference type="InterPro" id="IPR036837">
    <property type="entry name" value="Cation_efflux_CTD_sf"/>
</dbReference>
<dbReference type="EMBL" id="JAFBEV010000002">
    <property type="protein sequence ID" value="MBM7656805.1"/>
    <property type="molecule type" value="Genomic_DNA"/>
</dbReference>
<comment type="similarity">
    <text evidence="2">Belongs to the cation diffusion facilitator (CDF) transporter (TC 2.A.4) family.</text>
</comment>
<dbReference type="InterPro" id="IPR027469">
    <property type="entry name" value="Cation_efflux_TMD_sf"/>
</dbReference>
<evidence type="ECO:0000256" key="7">
    <source>
        <dbReference type="SAM" id="Phobius"/>
    </source>
</evidence>
<keyword evidence="11" id="KW-1185">Reference proteome</keyword>
<feature type="transmembrane region" description="Helical" evidence="7">
    <location>
        <begin position="12"/>
        <end position="33"/>
    </location>
</feature>
<dbReference type="Pfam" id="PF16916">
    <property type="entry name" value="ZT_dimer"/>
    <property type="match status" value="1"/>
</dbReference>
<dbReference type="Pfam" id="PF01545">
    <property type="entry name" value="Cation_efflux"/>
    <property type="match status" value="1"/>
</dbReference>
<dbReference type="SUPFAM" id="SSF160240">
    <property type="entry name" value="Cation efflux protein cytoplasmic domain-like"/>
    <property type="match status" value="1"/>
</dbReference>
<feature type="transmembrane region" description="Helical" evidence="7">
    <location>
        <begin position="80"/>
        <end position="98"/>
    </location>
</feature>
<organism evidence="10 11">
    <name type="scientific">Sporolactobacillus spathodeae</name>
    <dbReference type="NCBI Taxonomy" id="1465502"/>
    <lineage>
        <taxon>Bacteria</taxon>
        <taxon>Bacillati</taxon>
        <taxon>Bacillota</taxon>
        <taxon>Bacilli</taxon>
        <taxon>Bacillales</taxon>
        <taxon>Sporolactobacillaceae</taxon>
        <taxon>Sporolactobacillus</taxon>
    </lineage>
</organism>
<accession>A0ABS2Q5U6</accession>
<protein>
    <submittedName>
        <fullName evidence="10">Cation diffusion facilitator family transporter</fullName>
    </submittedName>
</protein>
<keyword evidence="6 7" id="KW-0472">Membrane</keyword>
<evidence type="ECO:0000256" key="1">
    <source>
        <dbReference type="ARBA" id="ARBA00004141"/>
    </source>
</evidence>
<feature type="transmembrane region" description="Helical" evidence="7">
    <location>
        <begin position="110"/>
        <end position="132"/>
    </location>
</feature>
<dbReference type="InterPro" id="IPR058533">
    <property type="entry name" value="Cation_efflux_TM"/>
</dbReference>
<name>A0ABS2Q5U6_9BACL</name>
<reference evidence="10 11" key="1">
    <citation type="submission" date="2021-01" db="EMBL/GenBank/DDBJ databases">
        <title>Genomic Encyclopedia of Type Strains, Phase IV (KMG-IV): sequencing the most valuable type-strain genomes for metagenomic binning, comparative biology and taxonomic classification.</title>
        <authorList>
            <person name="Goeker M."/>
        </authorList>
    </citation>
    <scope>NUCLEOTIDE SEQUENCE [LARGE SCALE GENOMIC DNA]</scope>
    <source>
        <strain evidence="10 11">DSM 100968</strain>
    </source>
</reference>
<evidence type="ECO:0000256" key="5">
    <source>
        <dbReference type="ARBA" id="ARBA00022989"/>
    </source>
</evidence>
<evidence type="ECO:0000313" key="10">
    <source>
        <dbReference type="EMBL" id="MBM7656805.1"/>
    </source>
</evidence>
<evidence type="ECO:0000259" key="8">
    <source>
        <dbReference type="Pfam" id="PF01545"/>
    </source>
</evidence>
<dbReference type="NCBIfam" id="TIGR01297">
    <property type="entry name" value="CDF"/>
    <property type="match status" value="1"/>
</dbReference>
<feature type="domain" description="Cation efflux protein transmembrane" evidence="8">
    <location>
        <begin position="13"/>
        <end position="211"/>
    </location>
</feature>
<dbReference type="InterPro" id="IPR027470">
    <property type="entry name" value="Cation_efflux_CTD"/>
</dbReference>
<dbReference type="Gene3D" id="1.20.1510.10">
    <property type="entry name" value="Cation efflux protein transmembrane domain"/>
    <property type="match status" value="1"/>
</dbReference>
<dbReference type="InterPro" id="IPR050291">
    <property type="entry name" value="CDF_Transporter"/>
</dbReference>
<dbReference type="RefSeq" id="WP_205005172.1">
    <property type="nucleotide sequence ID" value="NZ_CBCRXA010000002.1"/>
</dbReference>
<feature type="domain" description="Cation efflux protein cytoplasmic" evidence="9">
    <location>
        <begin position="218"/>
        <end position="292"/>
    </location>
</feature>
<keyword evidence="4 7" id="KW-0812">Transmembrane</keyword>
<dbReference type="PANTHER" id="PTHR43840:SF15">
    <property type="entry name" value="MITOCHONDRIAL METAL TRANSPORTER 1-RELATED"/>
    <property type="match status" value="1"/>
</dbReference>
<comment type="caution">
    <text evidence="10">The sequence shown here is derived from an EMBL/GenBank/DDBJ whole genome shotgun (WGS) entry which is preliminary data.</text>
</comment>
<feature type="transmembrane region" description="Helical" evidence="7">
    <location>
        <begin position="186"/>
        <end position="204"/>
    </location>
</feature>
<evidence type="ECO:0000313" key="11">
    <source>
        <dbReference type="Proteomes" id="UP000823201"/>
    </source>
</evidence>
<evidence type="ECO:0000256" key="3">
    <source>
        <dbReference type="ARBA" id="ARBA00022448"/>
    </source>
</evidence>
<dbReference type="InterPro" id="IPR002524">
    <property type="entry name" value="Cation_efflux"/>
</dbReference>
<keyword evidence="3" id="KW-0813">Transport</keyword>
<dbReference type="SUPFAM" id="SSF161111">
    <property type="entry name" value="Cation efflux protein transmembrane domain-like"/>
    <property type="match status" value="1"/>
</dbReference>
<proteinExistence type="inferred from homology"/>
<sequence length="317" mass="35340">MAYENSKALFAAWVSLISNFFLTLIKIIFGLFFQSTALIADGVHNGGDVIASIATIGSMKLSSHPADREHPYGHGKAEDVSTAFIGLILIAAVTFLVYDAVKSLFSPEHAVSIWALLAALVSAIWKWFLYVYTYKASITYHSKSLAATASDHLADIYASFAAAIGLSIGWIGQILHLPYTNYSDPIAGIVVSILVLRIAFIMMIKATNVLMESSVNQDQQEHYIKVFMSFPEVKKVDILRAREHGNAILIDAQIRLPASFNIQQGDDITEAIRQRVMQEFPDVEEVLIHINPWYADREIIEPESVPHLNNNKIKKYR</sequence>
<dbReference type="Proteomes" id="UP000823201">
    <property type="component" value="Unassembled WGS sequence"/>
</dbReference>
<dbReference type="PANTHER" id="PTHR43840">
    <property type="entry name" value="MITOCHONDRIAL METAL TRANSPORTER 1-RELATED"/>
    <property type="match status" value="1"/>
</dbReference>
<keyword evidence="5 7" id="KW-1133">Transmembrane helix</keyword>
<comment type="subcellular location">
    <subcellularLocation>
        <location evidence="1">Membrane</location>
        <topology evidence="1">Multi-pass membrane protein</topology>
    </subcellularLocation>
</comment>
<evidence type="ECO:0000256" key="6">
    <source>
        <dbReference type="ARBA" id="ARBA00023136"/>
    </source>
</evidence>
<gene>
    <name evidence="10" type="ORF">JOC27_000242</name>
</gene>